<dbReference type="AlphaFoldDB" id="X0YAW4"/>
<organism evidence="1">
    <name type="scientific">marine sediment metagenome</name>
    <dbReference type="NCBI Taxonomy" id="412755"/>
    <lineage>
        <taxon>unclassified sequences</taxon>
        <taxon>metagenomes</taxon>
        <taxon>ecological metagenomes</taxon>
    </lineage>
</organism>
<gene>
    <name evidence="1" type="ORF">S01H1_81881</name>
</gene>
<reference evidence="1" key="1">
    <citation type="journal article" date="2014" name="Front. Microbiol.">
        <title>High frequency of phylogenetically diverse reductive dehalogenase-homologous genes in deep subseafloor sedimentary metagenomes.</title>
        <authorList>
            <person name="Kawai M."/>
            <person name="Futagami T."/>
            <person name="Toyoda A."/>
            <person name="Takaki Y."/>
            <person name="Nishi S."/>
            <person name="Hori S."/>
            <person name="Arai W."/>
            <person name="Tsubouchi T."/>
            <person name="Morono Y."/>
            <person name="Uchiyama I."/>
            <person name="Ito T."/>
            <person name="Fujiyama A."/>
            <person name="Inagaki F."/>
            <person name="Takami H."/>
        </authorList>
    </citation>
    <scope>NUCLEOTIDE SEQUENCE</scope>
    <source>
        <strain evidence="1">Expedition CK06-06</strain>
    </source>
</reference>
<evidence type="ECO:0000313" key="1">
    <source>
        <dbReference type="EMBL" id="GAG45888.1"/>
    </source>
</evidence>
<accession>X0YAW4</accession>
<proteinExistence type="predicted"/>
<sequence>MAPCGCGEVTVPCRCGPCKLLKCCGARGHFRIVVLRKLTNEQLRFWQRDYERNRNVPDQLRMIRDELASRGLAIPADSDAAQLAMF</sequence>
<protein>
    <submittedName>
        <fullName evidence="1">Uncharacterized protein</fullName>
    </submittedName>
</protein>
<comment type="caution">
    <text evidence="1">The sequence shown here is derived from an EMBL/GenBank/DDBJ whole genome shotgun (WGS) entry which is preliminary data.</text>
</comment>
<name>X0YAW4_9ZZZZ</name>
<dbReference type="EMBL" id="BARS01055459">
    <property type="protein sequence ID" value="GAG45888.1"/>
    <property type="molecule type" value="Genomic_DNA"/>
</dbReference>